<dbReference type="PANTHER" id="PTHR46796">
    <property type="entry name" value="HTH-TYPE TRANSCRIPTIONAL ACTIVATOR RHAS-RELATED"/>
    <property type="match status" value="1"/>
</dbReference>
<evidence type="ECO:0000256" key="1">
    <source>
        <dbReference type="ARBA" id="ARBA00023015"/>
    </source>
</evidence>
<comment type="caution">
    <text evidence="5">The sequence shown here is derived from an EMBL/GenBank/DDBJ whole genome shotgun (WGS) entry which is preliminary data.</text>
</comment>
<sequence>MKSPQVIRSAPELSHPSDAVTAKSFRETVGLSPYQWVLRPRVAQARQLLLMTKLPLVEIALSCGFSDHNHFTRIFIRLEGISPGRLRRRGQ</sequence>
<dbReference type="EMBL" id="JADFFK010000011">
    <property type="protein sequence ID" value="MBE9638345.1"/>
    <property type="molecule type" value="Genomic_DNA"/>
</dbReference>
<dbReference type="InterPro" id="IPR020449">
    <property type="entry name" value="Tscrpt_reg_AraC-type_HTH"/>
</dbReference>
<keyword evidence="1" id="KW-0805">Transcription regulation</keyword>
<evidence type="ECO:0000256" key="2">
    <source>
        <dbReference type="ARBA" id="ARBA00023125"/>
    </source>
</evidence>
<dbReference type="Proteomes" id="UP000607796">
    <property type="component" value="Unassembled WGS sequence"/>
</dbReference>
<proteinExistence type="predicted"/>
<feature type="domain" description="HTH araC/xylS-type" evidence="4">
    <location>
        <begin position="1"/>
        <end position="89"/>
    </location>
</feature>
<accession>A0ABR9X4B3</accession>
<evidence type="ECO:0000256" key="3">
    <source>
        <dbReference type="ARBA" id="ARBA00023163"/>
    </source>
</evidence>
<dbReference type="Gene3D" id="1.10.10.60">
    <property type="entry name" value="Homeodomain-like"/>
    <property type="match status" value="1"/>
</dbReference>
<dbReference type="InterPro" id="IPR009057">
    <property type="entry name" value="Homeodomain-like_sf"/>
</dbReference>
<gene>
    <name evidence="5" type="ORF">IQ782_15940</name>
</gene>
<dbReference type="InterPro" id="IPR018062">
    <property type="entry name" value="HTH_AraC-typ_CS"/>
</dbReference>
<dbReference type="InterPro" id="IPR050204">
    <property type="entry name" value="AraC_XylS_family_regulators"/>
</dbReference>
<protein>
    <submittedName>
        <fullName evidence="5">Helix-turn-helix transcriptional regulator</fullName>
    </submittedName>
</protein>
<keyword evidence="3" id="KW-0804">Transcription</keyword>
<dbReference type="InterPro" id="IPR018060">
    <property type="entry name" value="HTH_AraC"/>
</dbReference>
<dbReference type="PRINTS" id="PR00032">
    <property type="entry name" value="HTHARAC"/>
</dbReference>
<name>A0ABR9X4B3_9RHOB</name>
<dbReference type="Pfam" id="PF12833">
    <property type="entry name" value="HTH_18"/>
    <property type="match status" value="1"/>
</dbReference>
<keyword evidence="6" id="KW-1185">Reference proteome</keyword>
<reference evidence="5 6" key="1">
    <citation type="journal article" date="2021" name="Int. J. Syst. Evol. Microbiol.">
        <title>Salipiger mangrovisoli sp. nov., isolated from mangrove soil and the proposal for the reclassification of Paraphaeobacter pallidus as Salipiger pallidus comb. nov.</title>
        <authorList>
            <person name="Du J."/>
            <person name="Liu Y."/>
            <person name="Pei T."/>
            <person name="Deng M.R."/>
            <person name="Zhu H."/>
        </authorList>
    </citation>
    <scope>NUCLEOTIDE SEQUENCE [LARGE SCALE GENOMIC DNA]</scope>
    <source>
        <strain evidence="5 6">6D45A</strain>
    </source>
</reference>
<organism evidence="5 6">
    <name type="scientific">Salipiger mangrovisoli</name>
    <dbReference type="NCBI Taxonomy" id="2865933"/>
    <lineage>
        <taxon>Bacteria</taxon>
        <taxon>Pseudomonadati</taxon>
        <taxon>Pseudomonadota</taxon>
        <taxon>Alphaproteobacteria</taxon>
        <taxon>Rhodobacterales</taxon>
        <taxon>Roseobacteraceae</taxon>
        <taxon>Salipiger</taxon>
    </lineage>
</organism>
<dbReference type="RefSeq" id="WP_194135643.1">
    <property type="nucleotide sequence ID" value="NZ_JADFFK010000011.1"/>
</dbReference>
<dbReference type="PROSITE" id="PS00041">
    <property type="entry name" value="HTH_ARAC_FAMILY_1"/>
    <property type="match status" value="1"/>
</dbReference>
<dbReference type="PROSITE" id="PS01124">
    <property type="entry name" value="HTH_ARAC_FAMILY_2"/>
    <property type="match status" value="1"/>
</dbReference>
<dbReference type="SMART" id="SM00342">
    <property type="entry name" value="HTH_ARAC"/>
    <property type="match status" value="1"/>
</dbReference>
<keyword evidence="2" id="KW-0238">DNA-binding</keyword>
<evidence type="ECO:0000313" key="5">
    <source>
        <dbReference type="EMBL" id="MBE9638345.1"/>
    </source>
</evidence>
<dbReference type="PANTHER" id="PTHR46796:SF6">
    <property type="entry name" value="ARAC SUBFAMILY"/>
    <property type="match status" value="1"/>
</dbReference>
<dbReference type="SUPFAM" id="SSF46689">
    <property type="entry name" value="Homeodomain-like"/>
    <property type="match status" value="1"/>
</dbReference>
<evidence type="ECO:0000259" key="4">
    <source>
        <dbReference type="PROSITE" id="PS01124"/>
    </source>
</evidence>
<evidence type="ECO:0000313" key="6">
    <source>
        <dbReference type="Proteomes" id="UP000607796"/>
    </source>
</evidence>